<gene>
    <name evidence="2" type="ORF">HINF_LOCUS34513</name>
    <name evidence="1" type="ORF">HINF_LOCUS54073</name>
</gene>
<reference evidence="2 3" key="2">
    <citation type="submission" date="2024-07" db="EMBL/GenBank/DDBJ databases">
        <authorList>
            <person name="Akdeniz Z."/>
        </authorList>
    </citation>
    <scope>NUCLEOTIDE SEQUENCE [LARGE SCALE GENOMIC DNA]</scope>
</reference>
<accession>A0AA86QYC8</accession>
<comment type="caution">
    <text evidence="1">The sequence shown here is derived from an EMBL/GenBank/DDBJ whole genome shotgun (WGS) entry which is preliminary data.</text>
</comment>
<name>A0AA86QYC8_9EUKA</name>
<dbReference type="AlphaFoldDB" id="A0AA86QYC8"/>
<sequence>MKSHQMIEYKANRSFARLPPQILPNNLSICSNTGTSVIGSQNNISSIHLVVNTNNSKIHFSDKSSQSSELSMDLSKDNVVDYLLVGKINGLHSVILDFMKHVSSLENGTNIIDKNIDQMETHLTKIRRYYYKQQLKKQ</sequence>
<dbReference type="EMBL" id="CATOUU010001007">
    <property type="protein sequence ID" value="CAI9966428.1"/>
    <property type="molecule type" value="Genomic_DNA"/>
</dbReference>
<dbReference type="EMBL" id="CAXDID020000123">
    <property type="protein sequence ID" value="CAL6032500.1"/>
    <property type="molecule type" value="Genomic_DNA"/>
</dbReference>
<dbReference type="Proteomes" id="UP001642409">
    <property type="component" value="Unassembled WGS sequence"/>
</dbReference>
<organism evidence="1">
    <name type="scientific">Hexamita inflata</name>
    <dbReference type="NCBI Taxonomy" id="28002"/>
    <lineage>
        <taxon>Eukaryota</taxon>
        <taxon>Metamonada</taxon>
        <taxon>Diplomonadida</taxon>
        <taxon>Hexamitidae</taxon>
        <taxon>Hexamitinae</taxon>
        <taxon>Hexamita</taxon>
    </lineage>
</organism>
<proteinExistence type="predicted"/>
<keyword evidence="3" id="KW-1185">Reference proteome</keyword>
<protein>
    <submittedName>
        <fullName evidence="2">Hypothetical_protein</fullName>
    </submittedName>
</protein>
<evidence type="ECO:0000313" key="3">
    <source>
        <dbReference type="Proteomes" id="UP001642409"/>
    </source>
</evidence>
<evidence type="ECO:0000313" key="1">
    <source>
        <dbReference type="EMBL" id="CAI9966428.1"/>
    </source>
</evidence>
<reference evidence="1" key="1">
    <citation type="submission" date="2023-06" db="EMBL/GenBank/DDBJ databases">
        <authorList>
            <person name="Kurt Z."/>
        </authorList>
    </citation>
    <scope>NUCLEOTIDE SEQUENCE</scope>
</reference>
<evidence type="ECO:0000313" key="2">
    <source>
        <dbReference type="EMBL" id="CAL6032500.1"/>
    </source>
</evidence>